<dbReference type="PANTHER" id="PTHR10882:SF0">
    <property type="entry name" value="DIPHTHINE METHYL ESTER SYNTHASE"/>
    <property type="match status" value="1"/>
</dbReference>
<protein>
    <recommendedName>
        <fullName evidence="5">diphthine methyl ester synthase</fullName>
        <ecNumber evidence="5">2.1.1.314</ecNumber>
    </recommendedName>
</protein>
<accession>A0A5C3R349</accession>
<keyword evidence="8" id="KW-0808">Transferase</keyword>
<organism evidence="14 15">
    <name type="scientific">Pterulicium gracile</name>
    <dbReference type="NCBI Taxonomy" id="1884261"/>
    <lineage>
        <taxon>Eukaryota</taxon>
        <taxon>Fungi</taxon>
        <taxon>Dikarya</taxon>
        <taxon>Basidiomycota</taxon>
        <taxon>Agaricomycotina</taxon>
        <taxon>Agaricomycetes</taxon>
        <taxon>Agaricomycetidae</taxon>
        <taxon>Agaricales</taxon>
        <taxon>Pleurotineae</taxon>
        <taxon>Pterulaceae</taxon>
        <taxon>Pterulicium</taxon>
    </lineage>
</organism>
<evidence type="ECO:0000256" key="9">
    <source>
        <dbReference type="ARBA" id="ARBA00022691"/>
    </source>
</evidence>
<dbReference type="STRING" id="1884261.A0A5C3R349"/>
<evidence type="ECO:0000256" key="3">
    <source>
        <dbReference type="ARBA" id="ARBA00006729"/>
    </source>
</evidence>
<evidence type="ECO:0000313" key="14">
    <source>
        <dbReference type="EMBL" id="TFL07129.1"/>
    </source>
</evidence>
<feature type="binding site" evidence="12">
    <location>
        <position position="252"/>
    </location>
    <ligand>
        <name>S-adenosyl-L-methionine</name>
        <dbReference type="ChEBI" id="CHEBI:59789"/>
    </ligand>
</feature>
<evidence type="ECO:0000256" key="1">
    <source>
        <dbReference type="ARBA" id="ARBA00004006"/>
    </source>
</evidence>
<comment type="function">
    <text evidence="1">S-adenosyl-L-methionine-dependent methyltransferase that catalyzes four methylations of the modified target histidine residue in translation elongation factor 2 (EF-2), to form an intermediate called diphthine methyl ester. The four successive methylation reactions represent the second step of diphthamide biosynthesis.</text>
</comment>
<evidence type="ECO:0000256" key="7">
    <source>
        <dbReference type="ARBA" id="ARBA00022603"/>
    </source>
</evidence>
<dbReference type="EMBL" id="ML178814">
    <property type="protein sequence ID" value="TFL07129.1"/>
    <property type="molecule type" value="Genomic_DNA"/>
</dbReference>
<evidence type="ECO:0000259" key="13">
    <source>
        <dbReference type="Pfam" id="PF00590"/>
    </source>
</evidence>
<dbReference type="Proteomes" id="UP000305067">
    <property type="component" value="Unassembled WGS sequence"/>
</dbReference>
<reference evidence="14 15" key="1">
    <citation type="journal article" date="2019" name="Nat. Ecol. Evol.">
        <title>Megaphylogeny resolves global patterns of mushroom evolution.</title>
        <authorList>
            <person name="Varga T."/>
            <person name="Krizsan K."/>
            <person name="Foldi C."/>
            <person name="Dima B."/>
            <person name="Sanchez-Garcia M."/>
            <person name="Sanchez-Ramirez S."/>
            <person name="Szollosi G.J."/>
            <person name="Szarkandi J.G."/>
            <person name="Papp V."/>
            <person name="Albert L."/>
            <person name="Andreopoulos W."/>
            <person name="Angelini C."/>
            <person name="Antonin V."/>
            <person name="Barry K.W."/>
            <person name="Bougher N.L."/>
            <person name="Buchanan P."/>
            <person name="Buyck B."/>
            <person name="Bense V."/>
            <person name="Catcheside P."/>
            <person name="Chovatia M."/>
            <person name="Cooper J."/>
            <person name="Damon W."/>
            <person name="Desjardin D."/>
            <person name="Finy P."/>
            <person name="Geml J."/>
            <person name="Haridas S."/>
            <person name="Hughes K."/>
            <person name="Justo A."/>
            <person name="Karasinski D."/>
            <person name="Kautmanova I."/>
            <person name="Kiss B."/>
            <person name="Kocsube S."/>
            <person name="Kotiranta H."/>
            <person name="LaButti K.M."/>
            <person name="Lechner B.E."/>
            <person name="Liimatainen K."/>
            <person name="Lipzen A."/>
            <person name="Lukacs Z."/>
            <person name="Mihaltcheva S."/>
            <person name="Morgado L.N."/>
            <person name="Niskanen T."/>
            <person name="Noordeloos M.E."/>
            <person name="Ohm R.A."/>
            <person name="Ortiz-Santana B."/>
            <person name="Ovrebo C."/>
            <person name="Racz N."/>
            <person name="Riley R."/>
            <person name="Savchenko A."/>
            <person name="Shiryaev A."/>
            <person name="Soop K."/>
            <person name="Spirin V."/>
            <person name="Szebenyi C."/>
            <person name="Tomsovsky M."/>
            <person name="Tulloss R.E."/>
            <person name="Uehling J."/>
            <person name="Grigoriev I.V."/>
            <person name="Vagvolgyi C."/>
            <person name="Papp T."/>
            <person name="Martin F.M."/>
            <person name="Miettinen O."/>
            <person name="Hibbett D.S."/>
            <person name="Nagy L.G."/>
        </authorList>
    </citation>
    <scope>NUCLEOTIDE SEQUENCE [LARGE SCALE GENOMIC DNA]</scope>
    <source>
        <strain evidence="14 15">CBS 309.79</strain>
    </source>
</reference>
<dbReference type="GO" id="GO:0141133">
    <property type="term" value="F:diphthine methyl ester synthase activity"/>
    <property type="evidence" value="ECO:0007669"/>
    <property type="project" value="UniProtKB-EC"/>
</dbReference>
<dbReference type="GO" id="GO:0017183">
    <property type="term" value="P:protein histidyl modification to diphthamide"/>
    <property type="evidence" value="ECO:0007669"/>
    <property type="project" value="UniProtKB-UniPathway"/>
</dbReference>
<sequence length="292" mass="32635">MFYVIGLGLCDEQDITLRGLEAVKSCTRVYLEAYTSILMVQKERLESLYGKSVILADRDMVETQSDEILRDADKENVCLLVVGDPLGATTHTDIIIRARELKVPVQVIHNASIMNAVSSCGLQLYNFGQTVSLVFFTETWKPESFYDRIKENVDLGLHTLVLLDIKVKEQSEENLARGRKIYEPPRYMSIPQAVSQLKEIEDIRQSGLLTPENTLAIGISRLGGGPEHEKLVAGTLAHLAAQPDELFGEPLHSLIVVGKRLHHIEVDYAGAFAVDQAEWRRVAQEVYGCNLD</sequence>
<feature type="binding site" evidence="12">
    <location>
        <position position="87"/>
    </location>
    <ligand>
        <name>S-adenosyl-L-methionine</name>
        <dbReference type="ChEBI" id="CHEBI:59789"/>
    </ligand>
</feature>
<evidence type="ECO:0000256" key="12">
    <source>
        <dbReference type="PIRSR" id="PIRSR036432-1"/>
    </source>
</evidence>
<dbReference type="InterPro" id="IPR000878">
    <property type="entry name" value="4pyrrol_Mease"/>
</dbReference>
<dbReference type="EC" id="2.1.1.314" evidence="5"/>
<keyword evidence="9 12" id="KW-0949">S-adenosyl-L-methionine</keyword>
<dbReference type="AlphaFoldDB" id="A0A5C3R349"/>
<feature type="binding site" evidence="12">
    <location>
        <position position="222"/>
    </location>
    <ligand>
        <name>S-adenosyl-L-methionine</name>
        <dbReference type="ChEBI" id="CHEBI:59789"/>
    </ligand>
</feature>
<dbReference type="InterPro" id="IPR014776">
    <property type="entry name" value="4pyrrole_Mease_sub2"/>
</dbReference>
<dbReference type="Gene3D" id="3.30.950.10">
    <property type="entry name" value="Methyltransferase, Cobalt-precorrin-4 Transmethylase, Domain 2"/>
    <property type="match status" value="1"/>
</dbReference>
<dbReference type="SUPFAM" id="SSF53790">
    <property type="entry name" value="Tetrapyrrole methylase"/>
    <property type="match status" value="1"/>
</dbReference>
<keyword evidence="6" id="KW-0488">Methylation</keyword>
<feature type="binding site" evidence="12">
    <location>
        <position position="163"/>
    </location>
    <ligand>
        <name>S-adenosyl-L-methionine</name>
        <dbReference type="ChEBI" id="CHEBI:59789"/>
    </ligand>
</feature>
<evidence type="ECO:0000256" key="5">
    <source>
        <dbReference type="ARBA" id="ARBA00011927"/>
    </source>
</evidence>
<dbReference type="CDD" id="cd11647">
    <property type="entry name" value="DHP5_DphB"/>
    <property type="match status" value="1"/>
</dbReference>
<dbReference type="FunFam" id="3.30.950.10:FF:000004">
    <property type="entry name" value="Diphthine synthase putative"/>
    <property type="match status" value="1"/>
</dbReference>
<dbReference type="Gene3D" id="3.40.1010.10">
    <property type="entry name" value="Cobalt-precorrin-4 Transmethylase, Domain 1"/>
    <property type="match status" value="1"/>
</dbReference>
<dbReference type="InterPro" id="IPR014777">
    <property type="entry name" value="4pyrrole_Mease_sub1"/>
</dbReference>
<evidence type="ECO:0000313" key="15">
    <source>
        <dbReference type="Proteomes" id="UP000305067"/>
    </source>
</evidence>
<feature type="binding site" evidence="12">
    <location>
        <position position="9"/>
    </location>
    <ligand>
        <name>S-adenosyl-L-methionine</name>
        <dbReference type="ChEBI" id="CHEBI:59789"/>
    </ligand>
</feature>
<proteinExistence type="inferred from homology"/>
<dbReference type="HAMAP" id="MF_01084">
    <property type="entry name" value="Diphthine_synth"/>
    <property type="match status" value="1"/>
</dbReference>
<evidence type="ECO:0000256" key="6">
    <source>
        <dbReference type="ARBA" id="ARBA00022481"/>
    </source>
</evidence>
<comment type="pathway">
    <text evidence="2">Protein modification; peptidyl-diphthamide biosynthesis.</text>
</comment>
<dbReference type="OrthoDB" id="2516at2759"/>
<dbReference type="InterPro" id="IPR035996">
    <property type="entry name" value="4pyrrol_Methylase_sf"/>
</dbReference>
<dbReference type="NCBIfam" id="TIGR00522">
    <property type="entry name" value="dph5"/>
    <property type="match status" value="1"/>
</dbReference>
<dbReference type="FunFam" id="3.40.1010.10:FF:000004">
    <property type="entry name" value="Putative diphthine synthase"/>
    <property type="match status" value="1"/>
</dbReference>
<evidence type="ECO:0000256" key="10">
    <source>
        <dbReference type="ARBA" id="ARBA00035662"/>
    </source>
</evidence>
<evidence type="ECO:0000256" key="4">
    <source>
        <dbReference type="ARBA" id="ARBA00011738"/>
    </source>
</evidence>
<dbReference type="GO" id="GO:0032259">
    <property type="term" value="P:methylation"/>
    <property type="evidence" value="ECO:0007669"/>
    <property type="project" value="UniProtKB-KW"/>
</dbReference>
<gene>
    <name evidence="14" type="ORF">BDV98DRAFT_519713</name>
</gene>
<keyword evidence="7" id="KW-0489">Methyltransferase</keyword>
<feature type="domain" description="Tetrapyrrole methylase" evidence="13">
    <location>
        <begin position="1"/>
        <end position="190"/>
    </location>
</feature>
<feature type="binding site" evidence="12">
    <location>
        <position position="84"/>
    </location>
    <ligand>
        <name>S-adenosyl-L-methionine</name>
        <dbReference type="ChEBI" id="CHEBI:59789"/>
    </ligand>
</feature>
<dbReference type="UniPathway" id="UPA00559"/>
<evidence type="ECO:0000256" key="2">
    <source>
        <dbReference type="ARBA" id="ARBA00005156"/>
    </source>
</evidence>
<dbReference type="Pfam" id="PF00590">
    <property type="entry name" value="TP_methylase"/>
    <property type="match status" value="1"/>
</dbReference>
<name>A0A5C3R349_9AGAR</name>
<comment type="similarity">
    <text evidence="3">Belongs to the diphthine synthase family.</text>
</comment>
<keyword evidence="15" id="KW-1185">Reference proteome</keyword>
<dbReference type="InterPro" id="IPR004551">
    <property type="entry name" value="Dphthn_synthase"/>
</dbReference>
<evidence type="ECO:0000256" key="11">
    <source>
        <dbReference type="ARBA" id="ARBA00048752"/>
    </source>
</evidence>
<evidence type="ECO:0000256" key="8">
    <source>
        <dbReference type="ARBA" id="ARBA00022679"/>
    </source>
</evidence>
<comment type="similarity">
    <text evidence="10">In the N-terminal section; belongs to the precorrin methyltransferase family.</text>
</comment>
<dbReference type="PANTHER" id="PTHR10882">
    <property type="entry name" value="DIPHTHINE SYNTHASE"/>
    <property type="match status" value="1"/>
</dbReference>
<comment type="catalytic activity">
    <reaction evidence="11">
        <text>2-[(3S)-amino-3-carboxypropyl]-L-histidyl-[translation elongation factor 2] + 4 S-adenosyl-L-methionine = diphthine methyl ester-[translation elongation factor 2] + 4 S-adenosyl-L-homocysteine + 3 H(+)</text>
        <dbReference type="Rhea" id="RHEA:42652"/>
        <dbReference type="Rhea" id="RHEA-COMP:9749"/>
        <dbReference type="Rhea" id="RHEA-COMP:10173"/>
        <dbReference type="ChEBI" id="CHEBI:15378"/>
        <dbReference type="ChEBI" id="CHEBI:57856"/>
        <dbReference type="ChEBI" id="CHEBI:59789"/>
        <dbReference type="ChEBI" id="CHEBI:73995"/>
        <dbReference type="ChEBI" id="CHEBI:79005"/>
        <dbReference type="EC" id="2.1.1.314"/>
    </reaction>
</comment>
<feature type="binding site" evidence="12">
    <location>
        <begin position="112"/>
        <end position="113"/>
    </location>
    <ligand>
        <name>S-adenosyl-L-methionine</name>
        <dbReference type="ChEBI" id="CHEBI:59789"/>
    </ligand>
</feature>
<comment type="subunit">
    <text evidence="4">Homodimer.</text>
</comment>
<dbReference type="PIRSF" id="PIRSF036432">
    <property type="entry name" value="Diphthine_synth"/>
    <property type="match status" value="1"/>
</dbReference>